<comment type="caution">
    <text evidence="2">The sequence shown here is derived from an EMBL/GenBank/DDBJ whole genome shotgun (WGS) entry which is preliminary data.</text>
</comment>
<feature type="compositionally biased region" description="Acidic residues" evidence="1">
    <location>
        <begin position="209"/>
        <end position="229"/>
    </location>
</feature>
<dbReference type="Pfam" id="PF17316">
    <property type="entry name" value="Perilipin_2"/>
    <property type="match status" value="1"/>
</dbReference>
<dbReference type="OMA" id="WFANCKY"/>
<name>A0AA91Q195_CLALS</name>
<gene>
    <name evidence="2" type="ORF">A9F13_05g01870</name>
</gene>
<dbReference type="Proteomes" id="UP000195602">
    <property type="component" value="Unassembled WGS sequence"/>
</dbReference>
<sequence length="248" mass="26584">MATPTLATPEKVHAAPKTEVKHKSGDHLLEYPLVRDCHDAVALSTLGKPATEALCHVYAKTKNTQPFKFFYDHGDKSCEACLDHVDAWAPSLKTMECHDLTDPIVRPIEATHLAFVKSVVQPVSQKTNDVRLAVNSYLQDKDGKCFVASVTQPVMKPCNSVLTSFTGKVKQLHSSKGESKTADFSKVGKVFSFVKAKRAGSALAKVDETAEEAGEASEGQAEEAAEGEEGPSGSEAAPKKAVTETATI</sequence>
<organism evidence="2 3">
    <name type="scientific">Clavispora lusitaniae</name>
    <name type="common">Candida lusitaniae</name>
    <dbReference type="NCBI Taxonomy" id="36911"/>
    <lineage>
        <taxon>Eukaryota</taxon>
        <taxon>Fungi</taxon>
        <taxon>Dikarya</taxon>
        <taxon>Ascomycota</taxon>
        <taxon>Saccharomycotina</taxon>
        <taxon>Pichiomycetes</taxon>
        <taxon>Metschnikowiaceae</taxon>
        <taxon>Clavispora</taxon>
    </lineage>
</organism>
<reference evidence="2 3" key="1">
    <citation type="submission" date="2017-04" db="EMBL/GenBank/DDBJ databases">
        <title>Draft genome of the yeast Clavispora lusitaniae type strain CBS 6936.</title>
        <authorList>
            <person name="Durrens P."/>
            <person name="Klopp C."/>
            <person name="Biteau N."/>
            <person name="Fitton-Ouhabi V."/>
            <person name="Dementhon K."/>
            <person name="Accoceberry I."/>
            <person name="Sherman D.J."/>
            <person name="Noel T."/>
        </authorList>
    </citation>
    <scope>NUCLEOTIDE SEQUENCE [LARGE SCALE GENOMIC DNA]</scope>
    <source>
        <strain evidence="2 3">CBS 6936</strain>
    </source>
</reference>
<evidence type="ECO:0000256" key="1">
    <source>
        <dbReference type="SAM" id="MobiDB-lite"/>
    </source>
</evidence>
<dbReference type="KEGG" id="clus:A9F13_05g01870"/>
<feature type="region of interest" description="Disordered" evidence="1">
    <location>
        <begin position="202"/>
        <end position="248"/>
    </location>
</feature>
<accession>A0AA91Q195</accession>
<evidence type="ECO:0000313" key="3">
    <source>
        <dbReference type="Proteomes" id="UP000195602"/>
    </source>
</evidence>
<dbReference type="EMBL" id="LYUB02000005">
    <property type="protein sequence ID" value="OVF09385.1"/>
    <property type="molecule type" value="Genomic_DNA"/>
</dbReference>
<evidence type="ECO:0000313" key="2">
    <source>
        <dbReference type="EMBL" id="OVF09385.1"/>
    </source>
</evidence>
<proteinExistence type="predicted"/>
<protein>
    <submittedName>
        <fullName evidence="2">Sporulation-specific protein</fullName>
    </submittedName>
</protein>
<dbReference type="AlphaFoldDB" id="A0AA91Q195"/>